<evidence type="ECO:0000256" key="2">
    <source>
        <dbReference type="ARBA" id="ARBA00022448"/>
    </source>
</evidence>
<feature type="transmembrane region" description="Helical" evidence="7">
    <location>
        <begin position="113"/>
        <end position="134"/>
    </location>
</feature>
<feature type="domain" description="ABC transmembrane type-1" evidence="8">
    <location>
        <begin position="82"/>
        <end position="267"/>
    </location>
</feature>
<reference evidence="9" key="1">
    <citation type="submission" date="2019-11" db="EMBL/GenBank/DDBJ databases">
        <authorList>
            <person name="Feng L."/>
        </authorList>
    </citation>
    <scope>NUCLEOTIDE SEQUENCE</scope>
    <source>
        <strain evidence="9">VrattiLFYP33</strain>
    </source>
</reference>
<accession>A0A6N2Z0T0</accession>
<feature type="transmembrane region" description="Helical" evidence="7">
    <location>
        <begin position="245"/>
        <end position="266"/>
    </location>
</feature>
<organism evidence="9">
    <name type="scientific">Veillonella ratti</name>
    <dbReference type="NCBI Taxonomy" id="103892"/>
    <lineage>
        <taxon>Bacteria</taxon>
        <taxon>Bacillati</taxon>
        <taxon>Bacillota</taxon>
        <taxon>Negativicutes</taxon>
        <taxon>Veillonellales</taxon>
        <taxon>Veillonellaceae</taxon>
        <taxon>Veillonella</taxon>
    </lineage>
</organism>
<feature type="transmembrane region" description="Helical" evidence="7">
    <location>
        <begin position="80"/>
        <end position="101"/>
    </location>
</feature>
<dbReference type="EMBL" id="CACRUX010000012">
    <property type="protein sequence ID" value="VYT70842.1"/>
    <property type="molecule type" value="Genomic_DNA"/>
</dbReference>
<keyword evidence="3" id="KW-1003">Cell membrane</keyword>
<keyword evidence="6 7" id="KW-0472">Membrane</keyword>
<feature type="transmembrane region" description="Helical" evidence="7">
    <location>
        <begin position="199"/>
        <end position="225"/>
    </location>
</feature>
<evidence type="ECO:0000256" key="7">
    <source>
        <dbReference type="RuleBase" id="RU363032"/>
    </source>
</evidence>
<gene>
    <name evidence="9" type="primary">ddpC</name>
    <name evidence="9" type="ORF">VRLFYP33_00334</name>
</gene>
<evidence type="ECO:0000256" key="1">
    <source>
        <dbReference type="ARBA" id="ARBA00004651"/>
    </source>
</evidence>
<dbReference type="CDD" id="cd06261">
    <property type="entry name" value="TM_PBP2"/>
    <property type="match status" value="1"/>
</dbReference>
<dbReference type="InterPro" id="IPR000515">
    <property type="entry name" value="MetI-like"/>
</dbReference>
<proteinExistence type="inferred from homology"/>
<evidence type="ECO:0000256" key="4">
    <source>
        <dbReference type="ARBA" id="ARBA00022692"/>
    </source>
</evidence>
<dbReference type="GO" id="GO:0005886">
    <property type="term" value="C:plasma membrane"/>
    <property type="evidence" value="ECO:0007669"/>
    <property type="project" value="UniProtKB-SubCell"/>
</dbReference>
<sequence length="277" mass="29865">MKYNLDGKQGVKQFGKIQWLLWGGLGVMIFMFVVAPVLWPFDPYEQVLSEVLQGPGASHWLGTDQYGRDMVARILAGGRVTVGLTLVITVTIAVMGTLLGIMSAYMGGFMSRLITLFINVALAVPSLVFALAIAAVLGGGMGNAALALICVAWPKYARLARSLTLQVKAAPYIKIASLQGQTKWGIFYYHIMPQIAGPLVVTAVLDIGVILMELAGLSFLGLGAMPPMAEWGSMLSLNRSLLQTAPWLLLAPGGAIVVTVAYFHYVGENLRQYFDKI</sequence>
<dbReference type="PROSITE" id="PS50928">
    <property type="entry name" value="ABC_TM1"/>
    <property type="match status" value="1"/>
</dbReference>
<dbReference type="AlphaFoldDB" id="A0A6N2Z0T0"/>
<evidence type="ECO:0000256" key="3">
    <source>
        <dbReference type="ARBA" id="ARBA00022475"/>
    </source>
</evidence>
<evidence type="ECO:0000313" key="9">
    <source>
        <dbReference type="EMBL" id="VYT70842.1"/>
    </source>
</evidence>
<dbReference type="GO" id="GO:0055085">
    <property type="term" value="P:transmembrane transport"/>
    <property type="evidence" value="ECO:0007669"/>
    <property type="project" value="InterPro"/>
</dbReference>
<dbReference type="InterPro" id="IPR035906">
    <property type="entry name" value="MetI-like_sf"/>
</dbReference>
<protein>
    <submittedName>
        <fullName evidence="9">Putative D,D-dipeptide transport system permease protein DdpC</fullName>
    </submittedName>
</protein>
<comment type="subcellular location">
    <subcellularLocation>
        <location evidence="1 7">Cell membrane</location>
        <topology evidence="1 7">Multi-pass membrane protein</topology>
    </subcellularLocation>
</comment>
<dbReference type="SUPFAM" id="SSF161098">
    <property type="entry name" value="MetI-like"/>
    <property type="match status" value="1"/>
</dbReference>
<dbReference type="PANTHER" id="PTHR43386">
    <property type="entry name" value="OLIGOPEPTIDE TRANSPORT SYSTEM PERMEASE PROTEIN APPC"/>
    <property type="match status" value="1"/>
</dbReference>
<evidence type="ECO:0000256" key="5">
    <source>
        <dbReference type="ARBA" id="ARBA00022989"/>
    </source>
</evidence>
<dbReference type="PANTHER" id="PTHR43386:SF25">
    <property type="entry name" value="PEPTIDE ABC TRANSPORTER PERMEASE PROTEIN"/>
    <property type="match status" value="1"/>
</dbReference>
<evidence type="ECO:0000259" key="8">
    <source>
        <dbReference type="PROSITE" id="PS50928"/>
    </source>
</evidence>
<keyword evidence="5 7" id="KW-1133">Transmembrane helix</keyword>
<feature type="transmembrane region" description="Helical" evidence="7">
    <location>
        <begin position="20"/>
        <end position="39"/>
    </location>
</feature>
<keyword evidence="2 7" id="KW-0813">Transport</keyword>
<keyword evidence="4 7" id="KW-0812">Transmembrane</keyword>
<comment type="similarity">
    <text evidence="7">Belongs to the binding-protein-dependent transport system permease family.</text>
</comment>
<dbReference type="Pfam" id="PF00528">
    <property type="entry name" value="BPD_transp_1"/>
    <property type="match status" value="1"/>
</dbReference>
<evidence type="ECO:0000256" key="6">
    <source>
        <dbReference type="ARBA" id="ARBA00023136"/>
    </source>
</evidence>
<name>A0A6N2Z0T0_9FIRM</name>
<dbReference type="RefSeq" id="WP_156703977.1">
    <property type="nucleotide sequence ID" value="NZ_CACRUX010000012.1"/>
</dbReference>
<dbReference type="Gene3D" id="1.10.3720.10">
    <property type="entry name" value="MetI-like"/>
    <property type="match status" value="1"/>
</dbReference>
<dbReference type="InterPro" id="IPR050366">
    <property type="entry name" value="BP-dependent_transpt_permease"/>
</dbReference>